<evidence type="ECO:0000313" key="7">
    <source>
        <dbReference type="EMBL" id="MFC3550728.1"/>
    </source>
</evidence>
<dbReference type="EMBL" id="JBHRXK010000002">
    <property type="protein sequence ID" value="MFC3550728.1"/>
    <property type="molecule type" value="Genomic_DNA"/>
</dbReference>
<evidence type="ECO:0000256" key="6">
    <source>
        <dbReference type="ARBA" id="ARBA00029466"/>
    </source>
</evidence>
<dbReference type="InterPro" id="IPR011335">
    <property type="entry name" value="Restrct_endonuc-II-like"/>
</dbReference>
<accession>A0ABV7RNJ7</accession>
<keyword evidence="5" id="KW-0234">DNA repair</keyword>
<dbReference type="InterPro" id="IPR004603">
    <property type="entry name" value="DNA_mismatch_endonuc_vsr"/>
</dbReference>
<dbReference type="RefSeq" id="WP_386758462.1">
    <property type="nucleotide sequence ID" value="NZ_JBHRXK010000002.1"/>
</dbReference>
<keyword evidence="3" id="KW-0227">DNA damage</keyword>
<organism evidence="7 8">
    <name type="scientific">Lysobacter cavernae</name>
    <dbReference type="NCBI Taxonomy" id="1685901"/>
    <lineage>
        <taxon>Bacteria</taxon>
        <taxon>Pseudomonadati</taxon>
        <taxon>Pseudomonadota</taxon>
        <taxon>Gammaproteobacteria</taxon>
        <taxon>Lysobacterales</taxon>
        <taxon>Lysobacteraceae</taxon>
        <taxon>Lysobacter</taxon>
    </lineage>
</organism>
<evidence type="ECO:0000256" key="4">
    <source>
        <dbReference type="ARBA" id="ARBA00022801"/>
    </source>
</evidence>
<dbReference type="Pfam" id="PF03852">
    <property type="entry name" value="Vsr"/>
    <property type="match status" value="1"/>
</dbReference>
<reference evidence="8" key="1">
    <citation type="journal article" date="2019" name="Int. J. Syst. Evol. Microbiol.">
        <title>The Global Catalogue of Microorganisms (GCM) 10K type strain sequencing project: providing services to taxonomists for standard genome sequencing and annotation.</title>
        <authorList>
            <consortium name="The Broad Institute Genomics Platform"/>
            <consortium name="The Broad Institute Genome Sequencing Center for Infectious Disease"/>
            <person name="Wu L."/>
            <person name="Ma J."/>
        </authorList>
    </citation>
    <scope>NUCLEOTIDE SEQUENCE [LARGE SCALE GENOMIC DNA]</scope>
    <source>
        <strain evidence="8">KCTC 42875</strain>
    </source>
</reference>
<keyword evidence="8" id="KW-1185">Reference proteome</keyword>
<dbReference type="Gene3D" id="3.40.960.10">
    <property type="entry name" value="VSR Endonuclease"/>
    <property type="match status" value="1"/>
</dbReference>
<name>A0ABV7RNJ7_9GAMM</name>
<evidence type="ECO:0000256" key="5">
    <source>
        <dbReference type="ARBA" id="ARBA00023204"/>
    </source>
</evidence>
<protein>
    <submittedName>
        <fullName evidence="7">Very short patch repair endonuclease</fullName>
    </submittedName>
</protein>
<evidence type="ECO:0000256" key="3">
    <source>
        <dbReference type="ARBA" id="ARBA00022763"/>
    </source>
</evidence>
<keyword evidence="4" id="KW-0378">Hydrolase</keyword>
<gene>
    <name evidence="7" type="ORF">ACFOLC_06815</name>
</gene>
<comment type="caution">
    <text evidence="7">The sequence shown here is derived from an EMBL/GenBank/DDBJ whole genome shotgun (WGS) entry which is preliminary data.</text>
</comment>
<evidence type="ECO:0000313" key="8">
    <source>
        <dbReference type="Proteomes" id="UP001595740"/>
    </source>
</evidence>
<keyword evidence="1" id="KW-0540">Nuclease</keyword>
<proteinExistence type="inferred from homology"/>
<evidence type="ECO:0000256" key="2">
    <source>
        <dbReference type="ARBA" id="ARBA00022759"/>
    </source>
</evidence>
<dbReference type="SUPFAM" id="SSF52980">
    <property type="entry name" value="Restriction endonuclease-like"/>
    <property type="match status" value="1"/>
</dbReference>
<dbReference type="NCBIfam" id="TIGR00632">
    <property type="entry name" value="vsr"/>
    <property type="match status" value="1"/>
</dbReference>
<dbReference type="Proteomes" id="UP001595740">
    <property type="component" value="Unassembled WGS sequence"/>
</dbReference>
<dbReference type="GO" id="GO:0004519">
    <property type="term" value="F:endonuclease activity"/>
    <property type="evidence" value="ECO:0007669"/>
    <property type="project" value="UniProtKB-KW"/>
</dbReference>
<evidence type="ECO:0000256" key="1">
    <source>
        <dbReference type="ARBA" id="ARBA00022722"/>
    </source>
</evidence>
<keyword evidence="2 7" id="KW-0255">Endonuclease</keyword>
<dbReference type="CDD" id="cd00221">
    <property type="entry name" value="Vsr"/>
    <property type="match status" value="1"/>
</dbReference>
<sequence length="189" mass="21765">MVDILTPEQRSAQMSRIRGSDTKLELLVRRALHARGFRYRLGGAGLPGRPDLVLPRYRMVVFVHGCFWHGHACPLFRLPKTRPEFWRDKIESNQSRDERVLAQLAEMGWRACVIWECSLRGVTESDRATIFDGLSSQIRSNEVRIPDTLKNRPGRMTNEARRTRRVHLVKARGACGAKQRDVPEETFAE</sequence>
<comment type="similarity">
    <text evidence="6">Belongs to the Vsr family.</text>
</comment>